<feature type="transmembrane region" description="Helical" evidence="1">
    <location>
        <begin position="183"/>
        <end position="203"/>
    </location>
</feature>
<evidence type="ECO:0000256" key="1">
    <source>
        <dbReference type="SAM" id="Phobius"/>
    </source>
</evidence>
<keyword evidence="3" id="KW-1185">Reference proteome</keyword>
<reference evidence="2 3" key="1">
    <citation type="submission" date="2024-11" db="EMBL/GenBank/DDBJ databases">
        <authorList>
            <person name="Heng Y.C."/>
            <person name="Lim A.C.H."/>
            <person name="Lee J.K.Y."/>
            <person name="Kittelmann S."/>
        </authorList>
    </citation>
    <scope>NUCLEOTIDE SEQUENCE [LARGE SCALE GENOMIC DNA]</scope>
    <source>
        <strain evidence="2 3">WILCCON 0114</strain>
    </source>
</reference>
<dbReference type="RefSeq" id="WP_406787569.1">
    <property type="nucleotide sequence ID" value="NZ_JBJIAA010000008.1"/>
</dbReference>
<dbReference type="Pfam" id="PF06197">
    <property type="entry name" value="DUF998"/>
    <property type="match status" value="1"/>
</dbReference>
<sequence>MRKKLFVAGIISPVIYVLYVIIGGMLRKGYSQIKQPISDLSAKGAPNLGMLNTFGSLSQIFGFIFAISAFIYLRRFKIKAVTISMVFFLAETLITFSYSFFPEDMPGTTLTFTGFMHLAVTALVVITIILMLVFAGVGFRKLNGYKKFSGYSIVTCIVIVISGISSGIVISNNIPIFGVVERINIGALQLWVFVFALVLLNSLQEFE</sequence>
<keyword evidence="1" id="KW-0472">Membrane</keyword>
<proteinExistence type="predicted"/>
<comment type="caution">
    <text evidence="2">The sequence shown here is derived from an EMBL/GenBank/DDBJ whole genome shotgun (WGS) entry which is preliminary data.</text>
</comment>
<feature type="transmembrane region" description="Helical" evidence="1">
    <location>
        <begin position="80"/>
        <end position="101"/>
    </location>
</feature>
<name>A0ABW8TEG3_9CLOT</name>
<evidence type="ECO:0000313" key="2">
    <source>
        <dbReference type="EMBL" id="MFL0250908.1"/>
    </source>
</evidence>
<feature type="transmembrane region" description="Helical" evidence="1">
    <location>
        <begin position="113"/>
        <end position="139"/>
    </location>
</feature>
<protein>
    <submittedName>
        <fullName evidence="2">DUF998 domain-containing protein</fullName>
    </submittedName>
</protein>
<feature type="transmembrane region" description="Helical" evidence="1">
    <location>
        <begin position="54"/>
        <end position="73"/>
    </location>
</feature>
<organism evidence="2 3">
    <name type="scientific">Clostridium neuense</name>
    <dbReference type="NCBI Taxonomy" id="1728934"/>
    <lineage>
        <taxon>Bacteria</taxon>
        <taxon>Bacillati</taxon>
        <taxon>Bacillota</taxon>
        <taxon>Clostridia</taxon>
        <taxon>Eubacteriales</taxon>
        <taxon>Clostridiaceae</taxon>
        <taxon>Clostridium</taxon>
    </lineage>
</organism>
<dbReference type="Proteomes" id="UP001623592">
    <property type="component" value="Unassembled WGS sequence"/>
</dbReference>
<gene>
    <name evidence="2" type="ORF">ACJDT4_10790</name>
</gene>
<keyword evidence="1" id="KW-1133">Transmembrane helix</keyword>
<feature type="transmembrane region" description="Helical" evidence="1">
    <location>
        <begin position="5"/>
        <end position="26"/>
    </location>
</feature>
<keyword evidence="1" id="KW-0812">Transmembrane</keyword>
<feature type="transmembrane region" description="Helical" evidence="1">
    <location>
        <begin position="151"/>
        <end position="171"/>
    </location>
</feature>
<evidence type="ECO:0000313" key="3">
    <source>
        <dbReference type="Proteomes" id="UP001623592"/>
    </source>
</evidence>
<dbReference type="EMBL" id="JBJIAA010000008">
    <property type="protein sequence ID" value="MFL0250908.1"/>
    <property type="molecule type" value="Genomic_DNA"/>
</dbReference>
<dbReference type="InterPro" id="IPR009339">
    <property type="entry name" value="DUF998"/>
</dbReference>
<accession>A0ABW8TEG3</accession>